<dbReference type="RefSeq" id="WP_111610395.1">
    <property type="nucleotide sequence ID" value="NZ_QLLK01000002.1"/>
</dbReference>
<comment type="caution">
    <text evidence="1">The sequence shown here is derived from an EMBL/GenBank/DDBJ whole genome shotgun (WGS) entry which is preliminary data.</text>
</comment>
<dbReference type="EMBL" id="QLLK01000002">
    <property type="protein sequence ID" value="RAI94064.1"/>
    <property type="molecule type" value="Genomic_DNA"/>
</dbReference>
<organism evidence="1 2">
    <name type="scientific">Algoriphagus yeomjeoni</name>
    <dbReference type="NCBI Taxonomy" id="291403"/>
    <lineage>
        <taxon>Bacteria</taxon>
        <taxon>Pseudomonadati</taxon>
        <taxon>Bacteroidota</taxon>
        <taxon>Cytophagia</taxon>
        <taxon>Cytophagales</taxon>
        <taxon>Cyclobacteriaceae</taxon>
        <taxon>Algoriphagus</taxon>
    </lineage>
</organism>
<protein>
    <recommendedName>
        <fullName evidence="3">Phage-related protein</fullName>
    </recommendedName>
</protein>
<sequence>MGNLNDTQLKKLQASRSLKTKFQAMQVLQVDRKNITQVLKGSEGKSKADLDLTSKAILLRSQQGDFEEAFELASWSSKANPESRKVVVKSFLKNRQAPLLVHQIARLKRSEAGDMMKDYFGEGGDIKDVAEWMSAAGKILKTGVVPDETDGLWGWIKDTASNVVDAVVGAINTVADAIAAAGKNLADAVAKVVTWTQAKIDDFVEAVLAAGKSISQLLSEAVKKGLSAVKKFVQAIIEAGKKALDILNWAISQATNILKEVLKKLEELLGSFTSLLIEVAKMAASRLNAIVRALVSAGKRVIDFISRLNRFALDFGKRLVQELKKIGKTVREIMLAVINQTRLIARVVIEALKDLGTTVFSMLKEVISRTAQHLAVIIGAMKDLAISLSAIINDIARFVAAEARKLMQALRIIWTRMKEILEVIAQKSVSVIRTLITAIVGTVNHWREVFKEIITNVRDAFREGLIKGLIEIGKSAVTLMIEATKLGASIAAVTFAILMDIFGSHRGLNASERAEAEKVFGVSIDLDRVKLTDASLAADLIMWMNKNRPFTTMYVINHKSGATLSMDVLIHELTHVWQAVTSGGVYMIEALHSQFFGKAYNLSEDDLRNAGGKLLNLEREQQAVVVQEFWKAEFDGQRTRIPVDLLRPYAKQVHKSRFVINRFALKDLQLSSKLIFATK</sequence>
<reference evidence="1 2" key="1">
    <citation type="submission" date="2018-06" db="EMBL/GenBank/DDBJ databases">
        <title>Genomic Encyclopedia of Archaeal and Bacterial Type Strains, Phase II (KMG-II): from individual species to whole genera.</title>
        <authorList>
            <person name="Goeker M."/>
        </authorList>
    </citation>
    <scope>NUCLEOTIDE SEQUENCE [LARGE SCALE GENOMIC DNA]</scope>
    <source>
        <strain evidence="1 2">DSM 23446</strain>
    </source>
</reference>
<dbReference type="Proteomes" id="UP000249610">
    <property type="component" value="Unassembled WGS sequence"/>
</dbReference>
<evidence type="ECO:0000313" key="2">
    <source>
        <dbReference type="Proteomes" id="UP000249610"/>
    </source>
</evidence>
<dbReference type="AlphaFoldDB" id="A0A327PRZ9"/>
<evidence type="ECO:0000313" key="1">
    <source>
        <dbReference type="EMBL" id="RAI94064.1"/>
    </source>
</evidence>
<proteinExistence type="predicted"/>
<evidence type="ECO:0008006" key="3">
    <source>
        <dbReference type="Google" id="ProtNLM"/>
    </source>
</evidence>
<name>A0A327PRZ9_9BACT</name>
<accession>A0A327PRZ9</accession>
<dbReference type="OrthoDB" id="4317910at2"/>
<keyword evidence="2" id="KW-1185">Reference proteome</keyword>
<gene>
    <name evidence="1" type="ORF">LV83_00971</name>
</gene>